<organism evidence="13 14">
    <name type="scientific">Domibacillus enclensis</name>
    <dbReference type="NCBI Taxonomy" id="1017273"/>
    <lineage>
        <taxon>Bacteria</taxon>
        <taxon>Bacillati</taxon>
        <taxon>Bacillota</taxon>
        <taxon>Bacilli</taxon>
        <taxon>Bacillales</taxon>
        <taxon>Bacillaceae</taxon>
        <taxon>Domibacillus</taxon>
    </lineage>
</organism>
<dbReference type="Gene3D" id="2.115.10.20">
    <property type="entry name" value="Glycosyl hydrolase domain, family 43"/>
    <property type="match status" value="1"/>
</dbReference>
<evidence type="ECO:0000313" key="12">
    <source>
        <dbReference type="EMBL" id="OXS74725.1"/>
    </source>
</evidence>
<name>A0A1N7BGV5_9BACI</name>
<comment type="catalytic activity">
    <reaction evidence="8">
        <text>Hydrolysis of terminal non-reducing beta-D-fructofuranoside residues in beta-D-fructofuranosides.</text>
        <dbReference type="EC" id="3.2.1.26"/>
    </reaction>
</comment>
<dbReference type="EC" id="3.2.1.26" evidence="3 8"/>
<dbReference type="Proteomes" id="UP000186385">
    <property type="component" value="Unassembled WGS sequence"/>
</dbReference>
<evidence type="ECO:0000313" key="14">
    <source>
        <dbReference type="Proteomes" id="UP000186385"/>
    </source>
</evidence>
<proteinExistence type="inferred from homology"/>
<evidence type="ECO:0000256" key="7">
    <source>
        <dbReference type="ARBA" id="ARBA00033367"/>
    </source>
</evidence>
<dbReference type="EMBL" id="FTLX01000009">
    <property type="protein sequence ID" value="SIR50532.1"/>
    <property type="molecule type" value="Genomic_DNA"/>
</dbReference>
<dbReference type="InterPro" id="IPR013148">
    <property type="entry name" value="Glyco_hydro_32_N"/>
</dbReference>
<evidence type="ECO:0000259" key="10">
    <source>
        <dbReference type="Pfam" id="PF00251"/>
    </source>
</evidence>
<dbReference type="InterPro" id="IPR018053">
    <property type="entry name" value="Glyco_hydro_32_AS"/>
</dbReference>
<evidence type="ECO:0000256" key="6">
    <source>
        <dbReference type="ARBA" id="ARBA00023295"/>
    </source>
</evidence>
<dbReference type="UniPathway" id="UPA00238"/>
<dbReference type="Pfam" id="PF00251">
    <property type="entry name" value="Glyco_hydro_32N"/>
    <property type="match status" value="1"/>
</dbReference>
<evidence type="ECO:0000256" key="4">
    <source>
        <dbReference type="ARBA" id="ARBA00019623"/>
    </source>
</evidence>
<dbReference type="PROSITE" id="PS00609">
    <property type="entry name" value="GLYCOSYL_HYDROL_F32"/>
    <property type="match status" value="1"/>
</dbReference>
<evidence type="ECO:0000256" key="8">
    <source>
        <dbReference type="RuleBase" id="RU362110"/>
    </source>
</evidence>
<dbReference type="CDD" id="cd18623">
    <property type="entry name" value="GH32_ScrB-like"/>
    <property type="match status" value="1"/>
</dbReference>
<dbReference type="GO" id="GO:0005737">
    <property type="term" value="C:cytoplasm"/>
    <property type="evidence" value="ECO:0007669"/>
    <property type="project" value="UniProtKB-SubCell"/>
</dbReference>
<gene>
    <name evidence="12" type="ORF">B1B05_16315</name>
    <name evidence="13" type="ORF">SAMN05443094_10991</name>
</gene>
<evidence type="ECO:0000256" key="9">
    <source>
        <dbReference type="RuleBase" id="RU365015"/>
    </source>
</evidence>
<evidence type="ECO:0000256" key="3">
    <source>
        <dbReference type="ARBA" id="ARBA00012758"/>
    </source>
</evidence>
<dbReference type="SUPFAM" id="SSF75005">
    <property type="entry name" value="Arabinanase/levansucrase/invertase"/>
    <property type="match status" value="1"/>
</dbReference>
<reference evidence="13 14" key="1">
    <citation type="submission" date="2017-01" db="EMBL/GenBank/DDBJ databases">
        <authorList>
            <person name="Mah S.A."/>
            <person name="Swanson W.J."/>
            <person name="Moy G.W."/>
            <person name="Vacquier V.D."/>
        </authorList>
    </citation>
    <scope>NUCLEOTIDE SEQUENCE [LARGE SCALE GENOMIC DNA]</scope>
    <source>
        <strain evidence="13 14">NIO-1016</strain>
    </source>
</reference>
<keyword evidence="6 8" id="KW-0326">Glycosidase</keyword>
<feature type="domain" description="Glycosyl hydrolase family 32 C-terminal" evidence="11">
    <location>
        <begin position="340"/>
        <end position="480"/>
    </location>
</feature>
<evidence type="ECO:0000256" key="1">
    <source>
        <dbReference type="ARBA" id="ARBA00004914"/>
    </source>
</evidence>
<dbReference type="NCBIfam" id="TIGR01322">
    <property type="entry name" value="scrB_fam"/>
    <property type="match status" value="1"/>
</dbReference>
<keyword evidence="9" id="KW-0963">Cytoplasm</keyword>
<dbReference type="InterPro" id="IPR013320">
    <property type="entry name" value="ConA-like_dom_sf"/>
</dbReference>
<reference evidence="12" key="3">
    <citation type="submission" date="2017-03" db="EMBL/GenBank/DDBJ databases">
        <authorList>
            <person name="Dastager S.G."/>
            <person name="Neurgaonkar P.S."/>
            <person name="Dharne M.S."/>
        </authorList>
    </citation>
    <scope>NUCLEOTIDE SEQUENCE</scope>
    <source>
        <strain evidence="12">DSM 25145</strain>
    </source>
</reference>
<dbReference type="GO" id="GO:0004564">
    <property type="term" value="F:beta-fructofuranosidase activity"/>
    <property type="evidence" value="ECO:0007669"/>
    <property type="project" value="UniProtKB-EC"/>
</dbReference>
<dbReference type="Pfam" id="PF08244">
    <property type="entry name" value="Glyco_hydro_32C"/>
    <property type="match status" value="1"/>
</dbReference>
<keyword evidence="15" id="KW-1185">Reference proteome</keyword>
<evidence type="ECO:0000313" key="13">
    <source>
        <dbReference type="EMBL" id="SIR50532.1"/>
    </source>
</evidence>
<dbReference type="OrthoDB" id="9759709at2"/>
<dbReference type="PANTHER" id="PTHR43101">
    <property type="entry name" value="BETA-FRUCTOSIDASE"/>
    <property type="match status" value="1"/>
</dbReference>
<keyword evidence="5 8" id="KW-0378">Hydrolase</keyword>
<keyword evidence="9" id="KW-0119">Carbohydrate metabolism</keyword>
<reference evidence="15" key="2">
    <citation type="submission" date="2017-03" db="EMBL/GenBank/DDBJ databases">
        <title>Bacillus sp. V-88(T) DSM27956, whole genome shotgun sequencing project.</title>
        <authorList>
            <person name="Dastager S.G."/>
            <person name="Neurgaonkar P.S."/>
            <person name="Dharne M.S."/>
        </authorList>
    </citation>
    <scope>NUCLEOTIDE SEQUENCE [LARGE SCALE GENOMIC DNA]</scope>
    <source>
        <strain evidence="15">DSM 25145</strain>
    </source>
</reference>
<feature type="domain" description="Glycosyl hydrolase family 32 N-terminal" evidence="10">
    <location>
        <begin position="37"/>
        <end position="337"/>
    </location>
</feature>
<dbReference type="AlphaFoldDB" id="A0A1N7BGV5"/>
<dbReference type="InterPro" id="IPR006232">
    <property type="entry name" value="Suc6P_hydrolase"/>
</dbReference>
<comment type="function">
    <text evidence="9">Enables the bacterium to metabolize sucrose as a sole carbon source.</text>
</comment>
<dbReference type="SMART" id="SM00640">
    <property type="entry name" value="Glyco_32"/>
    <property type="match status" value="1"/>
</dbReference>
<dbReference type="InterPro" id="IPR001362">
    <property type="entry name" value="Glyco_hydro_32"/>
</dbReference>
<accession>A0A1N7BGV5</accession>
<protein>
    <recommendedName>
        <fullName evidence="4 8">Sucrose-6-phosphate hydrolase</fullName>
        <ecNumber evidence="3 8">3.2.1.26</ecNumber>
    </recommendedName>
    <alternativeName>
        <fullName evidence="7 9">Invertase</fullName>
    </alternativeName>
</protein>
<dbReference type="RefSeq" id="WP_045850306.1">
    <property type="nucleotide sequence ID" value="NZ_FTLX01000009.1"/>
</dbReference>
<evidence type="ECO:0000256" key="2">
    <source>
        <dbReference type="ARBA" id="ARBA00009902"/>
    </source>
</evidence>
<dbReference type="InterPro" id="IPR023296">
    <property type="entry name" value="Glyco_hydro_beta-prop_sf"/>
</dbReference>
<comment type="similarity">
    <text evidence="2 8">Belongs to the glycosyl hydrolase 32 family.</text>
</comment>
<evidence type="ECO:0000313" key="15">
    <source>
        <dbReference type="Proteomes" id="UP000215545"/>
    </source>
</evidence>
<sequence length="490" mass="55912">MQWTTEQRYTRIEDITEQELTALKQKVDRSPWRQTYHIQPEMGLLNDPNGFSFFNGEYHLFYQWFPLGPVHGIKYWYHTKSKDLVHWENAGIAIRPNDDIDSHGAYSGSGIEHNGQLYLMYTGNTRDENWIRHPKQNIAVMDQHGSIQKRKTPVIDHVPDGYTDHFRDPKVWKENDTFYAIIGAQRTDLTGCVVLYHSPDMETWTFAGEVQTALPEFGYMWECPDYFDINGQGIFIFSPQGIAPDGDHYHNIYQSGYVLGNLNVHTQQLQHGDFHELDRGFDFYAPQTMEAPDGRRILVGWMGLPEMAYPTDDHGWAHCLTIPRELTVENGRLIQRPVRELQNLRGIKMEASALLEDETKTFDSFSGTSFELICTFDLEDADSCGIEIRVNDCEKTIVTYDAAGQKVHVDRSHSGALADTAYGSVRSCRAEGSQITFHLFVDSSSLELFVNDGLDVFTSRIFPSDDCTGIRFFAKGGRAACRAEKWTIGG</sequence>
<dbReference type="PANTHER" id="PTHR43101:SF1">
    <property type="entry name" value="BETA-FRUCTOSIDASE"/>
    <property type="match status" value="1"/>
</dbReference>
<evidence type="ECO:0000259" key="11">
    <source>
        <dbReference type="Pfam" id="PF08244"/>
    </source>
</evidence>
<dbReference type="STRING" id="1017273.SAMN05443094_10991"/>
<dbReference type="EMBL" id="MWSK01000009">
    <property type="protein sequence ID" value="OXS74725.1"/>
    <property type="molecule type" value="Genomic_DNA"/>
</dbReference>
<dbReference type="InterPro" id="IPR051214">
    <property type="entry name" value="GH32_Enzymes"/>
</dbReference>
<evidence type="ECO:0000256" key="5">
    <source>
        <dbReference type="ARBA" id="ARBA00022801"/>
    </source>
</evidence>
<dbReference type="SUPFAM" id="SSF49899">
    <property type="entry name" value="Concanavalin A-like lectins/glucanases"/>
    <property type="match status" value="1"/>
</dbReference>
<comment type="pathway">
    <text evidence="1 9">Glycan biosynthesis; sucrose metabolism.</text>
</comment>
<dbReference type="InterPro" id="IPR013189">
    <property type="entry name" value="Glyco_hydro_32_C"/>
</dbReference>
<dbReference type="Gene3D" id="2.60.120.560">
    <property type="entry name" value="Exo-inulinase, domain 1"/>
    <property type="match status" value="1"/>
</dbReference>
<dbReference type="Proteomes" id="UP000215545">
    <property type="component" value="Unassembled WGS sequence"/>
</dbReference>
<dbReference type="GO" id="GO:0005985">
    <property type="term" value="P:sucrose metabolic process"/>
    <property type="evidence" value="ECO:0007669"/>
    <property type="project" value="UniProtKB-UniPathway"/>
</dbReference>
<comment type="subcellular location">
    <subcellularLocation>
        <location evidence="9">Cytoplasm</location>
    </subcellularLocation>
</comment>